<accession>A0ABZ1IAQ2</accession>
<name>A0ABZ1IAQ2_9PSEU</name>
<evidence type="ECO:0000256" key="1">
    <source>
        <dbReference type="SAM" id="MobiDB-lite"/>
    </source>
</evidence>
<protein>
    <recommendedName>
        <fullName evidence="5">DUF3592 domain-containing protein</fullName>
    </recommendedName>
</protein>
<keyword evidence="2" id="KW-1133">Transmembrane helix</keyword>
<keyword evidence="2" id="KW-0472">Membrane</keyword>
<feature type="compositionally biased region" description="Basic residues" evidence="1">
    <location>
        <begin position="1"/>
        <end position="13"/>
    </location>
</feature>
<organism evidence="3 4">
    <name type="scientific">Amycolatopsis rhabdoformis</name>
    <dbReference type="NCBI Taxonomy" id="1448059"/>
    <lineage>
        <taxon>Bacteria</taxon>
        <taxon>Bacillati</taxon>
        <taxon>Actinomycetota</taxon>
        <taxon>Actinomycetes</taxon>
        <taxon>Pseudonocardiales</taxon>
        <taxon>Pseudonocardiaceae</taxon>
        <taxon>Amycolatopsis</taxon>
    </lineage>
</organism>
<evidence type="ECO:0000256" key="2">
    <source>
        <dbReference type="SAM" id="Phobius"/>
    </source>
</evidence>
<reference evidence="3 4" key="1">
    <citation type="journal article" date="2015" name="Int. J. Syst. Evol. Microbiol.">
        <title>Amycolatopsis rhabdoformis sp. nov., an actinomycete isolated from a tropical forest soil.</title>
        <authorList>
            <person name="Souza W.R."/>
            <person name="Silva R.E."/>
            <person name="Goodfellow M."/>
            <person name="Busarakam K."/>
            <person name="Figueiro F.S."/>
            <person name="Ferreira D."/>
            <person name="Rodrigues-Filho E."/>
            <person name="Moraes L.A.B."/>
            <person name="Zucchi T.D."/>
        </authorList>
    </citation>
    <scope>NUCLEOTIDE SEQUENCE [LARGE SCALE GENOMIC DNA]</scope>
    <source>
        <strain evidence="3 4">NCIMB 14900</strain>
    </source>
</reference>
<dbReference type="Proteomes" id="UP001330812">
    <property type="component" value="Chromosome"/>
</dbReference>
<feature type="transmembrane region" description="Helical" evidence="2">
    <location>
        <begin position="160"/>
        <end position="184"/>
    </location>
</feature>
<feature type="region of interest" description="Disordered" evidence="1">
    <location>
        <begin position="1"/>
        <end position="39"/>
    </location>
</feature>
<dbReference type="EMBL" id="CP142149">
    <property type="protein sequence ID" value="WSE30649.1"/>
    <property type="molecule type" value="Genomic_DNA"/>
</dbReference>
<sequence length="268" mass="28982">MTPRPVGKKRRGAAKFPAVRQRPGDGEPYLPPQRDARPADGHRVLERMAGRVAMYLAVVVVCVGAAIGGVNWISAQEAQLADAHQADLTVYGDVVGRVGDSPYFEVSYPGPDGPHLVTLGDRRGEFHAVGDRVEVTFSPADPAHAWDPATNLRDPLPESLAFAVTFAGMLGWATAAGFAAECWVRRRVVRRSGWRAAQLDFDEPGVVRATFTDGTQLRLRPARGLSRAYARLGRGRHVGFLAGAGDRMVLLVPGKPELSLKAVSTRWT</sequence>
<dbReference type="RefSeq" id="WP_326569593.1">
    <property type="nucleotide sequence ID" value="NZ_CP142149.1"/>
</dbReference>
<evidence type="ECO:0008006" key="5">
    <source>
        <dbReference type="Google" id="ProtNLM"/>
    </source>
</evidence>
<evidence type="ECO:0000313" key="4">
    <source>
        <dbReference type="Proteomes" id="UP001330812"/>
    </source>
</evidence>
<feature type="transmembrane region" description="Helical" evidence="2">
    <location>
        <begin position="52"/>
        <end position="73"/>
    </location>
</feature>
<gene>
    <name evidence="3" type="ORF">VSH64_00620</name>
</gene>
<keyword evidence="2" id="KW-0812">Transmembrane</keyword>
<evidence type="ECO:0000313" key="3">
    <source>
        <dbReference type="EMBL" id="WSE30649.1"/>
    </source>
</evidence>
<proteinExistence type="predicted"/>
<keyword evidence="4" id="KW-1185">Reference proteome</keyword>